<organism evidence="1 2">
    <name type="scientific">Acinetobacter baumannii</name>
    <dbReference type="NCBI Taxonomy" id="470"/>
    <lineage>
        <taxon>Bacteria</taxon>
        <taxon>Pseudomonadati</taxon>
        <taxon>Pseudomonadota</taxon>
        <taxon>Gammaproteobacteria</taxon>
        <taxon>Moraxellales</taxon>
        <taxon>Moraxellaceae</taxon>
        <taxon>Acinetobacter</taxon>
        <taxon>Acinetobacter calcoaceticus/baumannii complex</taxon>
    </lineage>
</organism>
<protein>
    <submittedName>
        <fullName evidence="1">Uncharacterized protein</fullName>
    </submittedName>
</protein>
<dbReference type="EMBL" id="QKWF01000035">
    <property type="protein sequence ID" value="PZM18330.1"/>
    <property type="molecule type" value="Genomic_DNA"/>
</dbReference>
<gene>
    <name evidence="1" type="ORF">DOL94_04585</name>
</gene>
<sequence length="59" mass="7280">MLYTKVEEDANRSLFSLTYIKLTQFMPIKHLKSGRSVTIKVQFWYYSALWWNKYKNKHF</sequence>
<evidence type="ECO:0000313" key="1">
    <source>
        <dbReference type="EMBL" id="PZM18330.1"/>
    </source>
</evidence>
<dbReference type="Proteomes" id="UP000248662">
    <property type="component" value="Unassembled WGS sequence"/>
</dbReference>
<accession>A0A204EWV0</accession>
<evidence type="ECO:0000313" key="2">
    <source>
        <dbReference type="Proteomes" id="UP000248662"/>
    </source>
</evidence>
<proteinExistence type="predicted"/>
<comment type="caution">
    <text evidence="1">The sequence shown here is derived from an EMBL/GenBank/DDBJ whole genome shotgun (WGS) entry which is preliminary data.</text>
</comment>
<reference evidence="1 2" key="1">
    <citation type="submission" date="2018-06" db="EMBL/GenBank/DDBJ databases">
        <title>Carbapenemase-producing Acinetobacter spp. from environmental sources in an hospital from French Polynesia.</title>
        <authorList>
            <person name="Bonnin R.A."/>
            <person name="Levy M."/>
            <person name="Cuzon G."/>
            <person name="Dortet L."/>
            <person name="Naas T."/>
        </authorList>
    </citation>
    <scope>NUCLEOTIDE SEQUENCE [LARGE SCALE GENOMIC DNA]</scope>
    <source>
        <strain evidence="1 2">R10</strain>
    </source>
</reference>
<name>A0A204EWV0_ACIBA</name>
<dbReference type="AlphaFoldDB" id="A0A204EWV0"/>